<dbReference type="Proteomes" id="UP000807342">
    <property type="component" value="Unassembled WGS sequence"/>
</dbReference>
<dbReference type="InterPro" id="IPR007219">
    <property type="entry name" value="XnlR_reg_dom"/>
</dbReference>
<feature type="compositionally biased region" description="Polar residues" evidence="4">
    <location>
        <begin position="672"/>
        <end position="695"/>
    </location>
</feature>
<organism evidence="6 7">
    <name type="scientific">Macrolepiota fuliginosa MF-IS2</name>
    <dbReference type="NCBI Taxonomy" id="1400762"/>
    <lineage>
        <taxon>Eukaryota</taxon>
        <taxon>Fungi</taxon>
        <taxon>Dikarya</taxon>
        <taxon>Basidiomycota</taxon>
        <taxon>Agaricomycotina</taxon>
        <taxon>Agaricomycetes</taxon>
        <taxon>Agaricomycetidae</taxon>
        <taxon>Agaricales</taxon>
        <taxon>Agaricineae</taxon>
        <taxon>Agaricaceae</taxon>
        <taxon>Macrolepiota</taxon>
    </lineage>
</organism>
<evidence type="ECO:0000256" key="3">
    <source>
        <dbReference type="ARBA" id="ARBA00023242"/>
    </source>
</evidence>
<evidence type="ECO:0000256" key="2">
    <source>
        <dbReference type="ARBA" id="ARBA00022723"/>
    </source>
</evidence>
<dbReference type="EMBL" id="MU151055">
    <property type="protein sequence ID" value="KAF9454249.1"/>
    <property type="molecule type" value="Genomic_DNA"/>
</dbReference>
<dbReference type="GO" id="GO:0005634">
    <property type="term" value="C:nucleus"/>
    <property type="evidence" value="ECO:0007669"/>
    <property type="project" value="UniProtKB-SubCell"/>
</dbReference>
<dbReference type="InterPro" id="IPR036864">
    <property type="entry name" value="Zn2-C6_fun-type_DNA-bd_sf"/>
</dbReference>
<evidence type="ECO:0000256" key="4">
    <source>
        <dbReference type="SAM" id="MobiDB-lite"/>
    </source>
</evidence>
<proteinExistence type="predicted"/>
<feature type="domain" description="Zn(2)-C6 fungal-type" evidence="5">
    <location>
        <begin position="30"/>
        <end position="59"/>
    </location>
</feature>
<dbReference type="PROSITE" id="PS50048">
    <property type="entry name" value="ZN2_CY6_FUNGAL_2"/>
    <property type="match status" value="1"/>
</dbReference>
<dbReference type="GO" id="GO:0000981">
    <property type="term" value="F:DNA-binding transcription factor activity, RNA polymerase II-specific"/>
    <property type="evidence" value="ECO:0007669"/>
    <property type="project" value="InterPro"/>
</dbReference>
<evidence type="ECO:0000256" key="1">
    <source>
        <dbReference type="ARBA" id="ARBA00004123"/>
    </source>
</evidence>
<dbReference type="SMART" id="SM00906">
    <property type="entry name" value="Fungal_trans"/>
    <property type="match status" value="1"/>
</dbReference>
<reference evidence="6" key="1">
    <citation type="submission" date="2020-11" db="EMBL/GenBank/DDBJ databases">
        <authorList>
            <consortium name="DOE Joint Genome Institute"/>
            <person name="Ahrendt S."/>
            <person name="Riley R."/>
            <person name="Andreopoulos W."/>
            <person name="Labutti K."/>
            <person name="Pangilinan J."/>
            <person name="Ruiz-Duenas F.J."/>
            <person name="Barrasa J.M."/>
            <person name="Sanchez-Garcia M."/>
            <person name="Camarero S."/>
            <person name="Miyauchi S."/>
            <person name="Serrano A."/>
            <person name="Linde D."/>
            <person name="Babiker R."/>
            <person name="Drula E."/>
            <person name="Ayuso-Fernandez I."/>
            <person name="Pacheco R."/>
            <person name="Padilla G."/>
            <person name="Ferreira P."/>
            <person name="Barriuso J."/>
            <person name="Kellner H."/>
            <person name="Castanera R."/>
            <person name="Alfaro M."/>
            <person name="Ramirez L."/>
            <person name="Pisabarro A.G."/>
            <person name="Kuo A."/>
            <person name="Tritt A."/>
            <person name="Lipzen A."/>
            <person name="He G."/>
            <person name="Yan M."/>
            <person name="Ng V."/>
            <person name="Cullen D."/>
            <person name="Martin F."/>
            <person name="Rosso M.-N."/>
            <person name="Henrissat B."/>
            <person name="Hibbett D."/>
            <person name="Martinez A.T."/>
            <person name="Grigoriev I.V."/>
        </authorList>
    </citation>
    <scope>NUCLEOTIDE SEQUENCE</scope>
    <source>
        <strain evidence="6">MF-IS2</strain>
    </source>
</reference>
<protein>
    <recommendedName>
        <fullName evidence="5">Zn(2)-C6 fungal-type domain-containing protein</fullName>
    </recommendedName>
</protein>
<dbReference type="OrthoDB" id="424974at2759"/>
<dbReference type="GO" id="GO:0003677">
    <property type="term" value="F:DNA binding"/>
    <property type="evidence" value="ECO:0007669"/>
    <property type="project" value="InterPro"/>
</dbReference>
<dbReference type="SUPFAM" id="SSF57701">
    <property type="entry name" value="Zn2/Cys6 DNA-binding domain"/>
    <property type="match status" value="1"/>
</dbReference>
<dbReference type="GO" id="GO:0006351">
    <property type="term" value="P:DNA-templated transcription"/>
    <property type="evidence" value="ECO:0007669"/>
    <property type="project" value="InterPro"/>
</dbReference>
<accession>A0A9P5XNV8</accession>
<evidence type="ECO:0000259" key="5">
    <source>
        <dbReference type="PROSITE" id="PS50048"/>
    </source>
</evidence>
<keyword evidence="2" id="KW-0479">Metal-binding</keyword>
<comment type="subcellular location">
    <subcellularLocation>
        <location evidence="1">Nucleus</location>
    </subcellularLocation>
</comment>
<keyword evidence="7" id="KW-1185">Reference proteome</keyword>
<gene>
    <name evidence="6" type="ORF">P691DRAFT_443633</name>
</gene>
<keyword evidence="3" id="KW-0539">Nucleus</keyword>
<dbReference type="CDD" id="cd00067">
    <property type="entry name" value="GAL4"/>
    <property type="match status" value="1"/>
</dbReference>
<evidence type="ECO:0000313" key="6">
    <source>
        <dbReference type="EMBL" id="KAF9454249.1"/>
    </source>
</evidence>
<dbReference type="Gene3D" id="4.10.240.10">
    <property type="entry name" value="Zn(2)-C6 fungal-type DNA-binding domain"/>
    <property type="match status" value="1"/>
</dbReference>
<feature type="region of interest" description="Disordered" evidence="4">
    <location>
        <begin position="641"/>
        <end position="697"/>
    </location>
</feature>
<dbReference type="SMART" id="SM00066">
    <property type="entry name" value="GAL4"/>
    <property type="match status" value="1"/>
</dbReference>
<dbReference type="InterPro" id="IPR001138">
    <property type="entry name" value="Zn2Cys6_DnaBD"/>
</dbReference>
<name>A0A9P5XNV8_9AGAR</name>
<comment type="caution">
    <text evidence="6">The sequence shown here is derived from an EMBL/GenBank/DDBJ whole genome shotgun (WGS) entry which is preliminary data.</text>
</comment>
<feature type="region of interest" description="Disordered" evidence="4">
    <location>
        <begin position="1"/>
        <end position="21"/>
    </location>
</feature>
<dbReference type="AlphaFoldDB" id="A0A9P5XNV8"/>
<dbReference type="PANTHER" id="PTHR31001:SF56">
    <property type="entry name" value="ZN(2)-C6 FUNGAL-TYPE DOMAIN-CONTAINING PROTEIN"/>
    <property type="match status" value="1"/>
</dbReference>
<dbReference type="GO" id="GO:0008270">
    <property type="term" value="F:zinc ion binding"/>
    <property type="evidence" value="ECO:0007669"/>
    <property type="project" value="InterPro"/>
</dbReference>
<dbReference type="Pfam" id="PF04082">
    <property type="entry name" value="Fungal_trans"/>
    <property type="match status" value="1"/>
</dbReference>
<sequence>MPPYPSPYDIGVDSLGDSQTRRRRGATRLNCAECRRLKLRCDRATPCSSCVKRGCGAICPDGSLTTGQGNRFVLASTEELHQKNLELAYRIRDLEDALRNVYSDLSTETHPLLSEELLKIKTPLQREAPSLRDGNVNAYDEDPDTHNAGDVFGSMTIQTSGKSKFYGHTANSYYFIQGGTEEGEEGSHGNFANLQSMLPREILQKASVMPISSHLPDDDADLRNLLRYLPSSTIAYELRTIYYSHAAWMYSPISVGAFDAQVYSRFYGSGTAGGLLGDESLAHGLALMFMVLAIGSLMDATLPAYNLDAEQYHQLARAALFHTSIFSAPTLSAVQALFLMSHYLFLVDRHGAASEARWLIMGIVVKVAQSIGLHRDSGHWNFDLTETRSRREIFWEIFTYDSLQCLTFGRPPSFIISHIDCKPPYLLDSQSDEQAFHSWKHRFTLECMTLLHSQAFGARTPTYATVLQLDKKIRTFPIPPILQLAGGARSESRPAGYPNTVTLVLQRHIVLAIRETNLLYLHRGFFAKALSKYPDDPLRSPYHDSVMAAYHSAETLVGLVRNLHSQLEVACERMWFLWAHIFSCSIILGSIVTRCPFMSIAPSALDQLDLACELFSKTAAGFRATNVLRIMLRLQQRAHRSMEELRRGRQPGSRPSTADGDGELTMLRGNAGTETNSVEPTPSRNRIPSPSTSATRIDADPRVEYMQSFGQLSTPNSLIFTGSLASSPRGSVTDVDPGFLSIPSIPDYGTTAASTHQIDSSLLMAPVHQGESGYYPAGASPHYSSNGVVESSTTHASGSVYSVPPQELFLAYSQGLNYGAGPRNEDWFSTEPIPGTTVVVPCVPNGSPEPNMHSVWQDFISELQLS</sequence>
<dbReference type="InterPro" id="IPR050613">
    <property type="entry name" value="Sec_Metabolite_Reg"/>
</dbReference>
<evidence type="ECO:0000313" key="7">
    <source>
        <dbReference type="Proteomes" id="UP000807342"/>
    </source>
</evidence>
<dbReference type="CDD" id="cd12148">
    <property type="entry name" value="fungal_TF_MHR"/>
    <property type="match status" value="1"/>
</dbReference>
<dbReference type="PANTHER" id="PTHR31001">
    <property type="entry name" value="UNCHARACTERIZED TRANSCRIPTIONAL REGULATORY PROTEIN"/>
    <property type="match status" value="1"/>
</dbReference>